<protein>
    <submittedName>
        <fullName evidence="1">TylF/MycF/NovP-related O-methyltransferase</fullName>
        <ecNumber evidence="1">2.1.1.-</ecNumber>
    </submittedName>
</protein>
<dbReference type="EC" id="2.1.1.-" evidence="1"/>
<gene>
    <name evidence="1" type="ORF">AB5J52_24815</name>
</gene>
<dbReference type="PANTHER" id="PTHR40036">
    <property type="entry name" value="MACROCIN O-METHYLTRANSFERASE"/>
    <property type="match status" value="1"/>
</dbReference>
<keyword evidence="1" id="KW-0808">Transferase</keyword>
<dbReference type="GO" id="GO:0032259">
    <property type="term" value="P:methylation"/>
    <property type="evidence" value="ECO:0007669"/>
    <property type="project" value="UniProtKB-KW"/>
</dbReference>
<reference evidence="1" key="1">
    <citation type="submission" date="2024-07" db="EMBL/GenBank/DDBJ databases">
        <authorList>
            <person name="Yu S.T."/>
        </authorList>
    </citation>
    <scope>NUCLEOTIDE SEQUENCE</scope>
    <source>
        <strain evidence="1">R39</strain>
    </source>
</reference>
<evidence type="ECO:0000313" key="1">
    <source>
        <dbReference type="EMBL" id="XDQ45215.1"/>
    </source>
</evidence>
<organism evidence="1">
    <name type="scientific">Streptomyces sp. R39</name>
    <dbReference type="NCBI Taxonomy" id="3238631"/>
    <lineage>
        <taxon>Bacteria</taxon>
        <taxon>Bacillati</taxon>
        <taxon>Actinomycetota</taxon>
        <taxon>Actinomycetes</taxon>
        <taxon>Kitasatosporales</taxon>
        <taxon>Streptomycetaceae</taxon>
        <taxon>Streptomyces</taxon>
    </lineage>
</organism>
<proteinExistence type="predicted"/>
<dbReference type="Gene3D" id="3.40.50.150">
    <property type="entry name" value="Vaccinia Virus protein VP39"/>
    <property type="match status" value="1"/>
</dbReference>
<sequence length="253" mass="29034">MTDACVMPGAESRAGAEWAPRRHKYNLPSRDLVLELAVRLSLPVRGDVVEFGVYQGDSTRTIRRVLDQYTPRILNPFVPRKRVYACDSFEGLPDKYERLGAGHFACRPPRIPGVEIVKGYFEDSLTDELARRVHGVSFAHLDADLYSSTLCALNWLTPLLRTGSVLLFDEFVGENFSEQRAFEDWSRHSGVRTVLVGEFLRSPSGEGDRIDQRMLYQVVREEDLSLDRIRQFTELRPSHVRTRVARKLRRLRA</sequence>
<accession>A0AB39QUU0</accession>
<name>A0AB39QUU0_9ACTN</name>
<dbReference type="InterPro" id="IPR008884">
    <property type="entry name" value="TylF_MeTrfase"/>
</dbReference>
<keyword evidence="1" id="KW-0489">Methyltransferase</keyword>
<dbReference type="AlphaFoldDB" id="A0AB39QUU0"/>
<dbReference type="SUPFAM" id="SSF53335">
    <property type="entry name" value="S-adenosyl-L-methionine-dependent methyltransferases"/>
    <property type="match status" value="1"/>
</dbReference>
<dbReference type="InterPro" id="IPR029063">
    <property type="entry name" value="SAM-dependent_MTases_sf"/>
</dbReference>
<dbReference type="GO" id="GO:0008168">
    <property type="term" value="F:methyltransferase activity"/>
    <property type="evidence" value="ECO:0007669"/>
    <property type="project" value="UniProtKB-KW"/>
</dbReference>
<dbReference type="Pfam" id="PF13578">
    <property type="entry name" value="Methyltransf_24"/>
    <property type="match status" value="1"/>
</dbReference>
<dbReference type="PANTHER" id="PTHR40036:SF1">
    <property type="entry name" value="MACROCIN O-METHYLTRANSFERASE"/>
    <property type="match status" value="1"/>
</dbReference>
<dbReference type="RefSeq" id="WP_369223932.1">
    <property type="nucleotide sequence ID" value="NZ_CP163441.1"/>
</dbReference>
<dbReference type="EMBL" id="CP163441">
    <property type="protein sequence ID" value="XDQ45215.1"/>
    <property type="molecule type" value="Genomic_DNA"/>
</dbReference>